<dbReference type="InterPro" id="IPR006580">
    <property type="entry name" value="Znf_TTF"/>
</dbReference>
<sequence>MLKKIKPVTSFFNISSDTNTTYDAGASTSQDVSEKLVDILSDQSETSLASLSFDVSNSEVSAVLLPDTHEKHFEMNLSQESSLASNDFVLASNPQLHEAQQDITDVVIVSDDPALWSISFNERERIDIVKKGPTQVKQINFKADKSGRRFNTSFYTRVLANGEEVSRSWLVYSIQNNSVFCFCCKIFPTRKICLSLTEGYSDWKNIGSSLKQHDKSQDHISCMQKWMNTSVNLKSNATIDQNLQRMIENEKKHWRLVLERLFAIVLMLAKRSLPFREHREQLYQPNNGNFLAQVELIAKFDPVMLEHRKRIKNKECFDTYLGKDVQNEIIGLISRRILKTIVSSVQSSKYSSVIMDCTPDVSHKEQISILLRCVKINQEEVQIEEFFCGFFHITDSTGFLNLLAEYNLDQMSCRGQSYDNGANMRGQYKGVQALIKEKNPTALYVPCANHTFNLMVCDAAKSVSIAINFFGTVQRIFTFFAASTVRWDILQSVCKMTVKSLSDTRWESRINSIKVVKDNLVQIIEALYKVADSSSIGVAISEANGLANEISSYQFILSLTIWHDLLFEINKVSKVMQNFSADISIMIKLVETTKIFLESFRSDESFEAIVKKSEEIAIKLGTEPVFPQVRLSQKRRFFEYEGTDTPLNGKSKYKVDFFNAIIDVALVSFNERFKMLDSYNKILGFLTRTEKMRSLDANELLNDCKNLEILLRNPSTEESDVNHEELYSEINTFLRMEASAESKDALEILKYITASSLIEIFPNLFIALRILLTSPISVASAERSFSILKLIKNYLRSTMGQDRLSALALISIENKISRSLDCSDLIDEFASLKVRKVKF</sequence>
<dbReference type="InterPro" id="IPR012337">
    <property type="entry name" value="RNaseH-like_sf"/>
</dbReference>
<protein>
    <submittedName>
        <fullName evidence="3">Zinc finger MYM-type protein 1-like</fullName>
    </submittedName>
</protein>
<dbReference type="PANTHER" id="PTHR45749">
    <property type="match status" value="1"/>
</dbReference>
<dbReference type="InterPro" id="IPR025398">
    <property type="entry name" value="DUF4371"/>
</dbReference>
<evidence type="ECO:0000313" key="2">
    <source>
        <dbReference type="Proteomes" id="UP001652625"/>
    </source>
</evidence>
<reference evidence="3" key="2">
    <citation type="submission" date="2025-08" db="UniProtKB">
        <authorList>
            <consortium name="RefSeq"/>
        </authorList>
    </citation>
    <scope>IDENTIFICATION</scope>
</reference>
<dbReference type="SUPFAM" id="SSF53098">
    <property type="entry name" value="Ribonuclease H-like"/>
    <property type="match status" value="1"/>
</dbReference>
<dbReference type="PANTHER" id="PTHR45749:SF35">
    <property type="entry name" value="AC-LIKE TRANSPOSASE-RELATED"/>
    <property type="match status" value="1"/>
</dbReference>
<dbReference type="RefSeq" id="XP_065642419.1">
    <property type="nucleotide sequence ID" value="XM_065786347.1"/>
</dbReference>
<name>A0ABM4B102_HYDVU</name>
<evidence type="ECO:0000259" key="1">
    <source>
        <dbReference type="SMART" id="SM00597"/>
    </source>
</evidence>
<dbReference type="Proteomes" id="UP001652625">
    <property type="component" value="Chromosome 01"/>
</dbReference>
<evidence type="ECO:0000313" key="3">
    <source>
        <dbReference type="RefSeq" id="XP_065642419.1"/>
    </source>
</evidence>
<gene>
    <name evidence="3" type="primary">LOC136074048</name>
</gene>
<feature type="domain" description="TTF-type" evidence="1">
    <location>
        <begin position="154"/>
        <end position="238"/>
    </location>
</feature>
<keyword evidence="2" id="KW-1185">Reference proteome</keyword>
<dbReference type="GeneID" id="136074048"/>
<accession>A0ABM4B102</accession>
<proteinExistence type="predicted"/>
<reference evidence="2" key="1">
    <citation type="submission" date="2025-05" db="UniProtKB">
        <authorList>
            <consortium name="RefSeq"/>
        </authorList>
    </citation>
    <scope>NUCLEOTIDE SEQUENCE [LARGE SCALE GENOMIC DNA]</scope>
</reference>
<dbReference type="InterPro" id="IPR008906">
    <property type="entry name" value="HATC_C_dom"/>
</dbReference>
<organism evidence="2 3">
    <name type="scientific">Hydra vulgaris</name>
    <name type="common">Hydra</name>
    <name type="synonym">Hydra attenuata</name>
    <dbReference type="NCBI Taxonomy" id="6087"/>
    <lineage>
        <taxon>Eukaryota</taxon>
        <taxon>Metazoa</taxon>
        <taxon>Cnidaria</taxon>
        <taxon>Hydrozoa</taxon>
        <taxon>Hydroidolina</taxon>
        <taxon>Anthoathecata</taxon>
        <taxon>Aplanulata</taxon>
        <taxon>Hydridae</taxon>
        <taxon>Hydra</taxon>
    </lineage>
</organism>
<dbReference type="Pfam" id="PF14291">
    <property type="entry name" value="DUF4371"/>
    <property type="match status" value="1"/>
</dbReference>
<dbReference type="Pfam" id="PF05699">
    <property type="entry name" value="Dimer_Tnp_hAT"/>
    <property type="match status" value="1"/>
</dbReference>
<dbReference type="SMART" id="SM00597">
    <property type="entry name" value="ZnF_TTF"/>
    <property type="match status" value="1"/>
</dbReference>